<protein>
    <submittedName>
        <fullName evidence="1">Uncharacterized protein</fullName>
    </submittedName>
</protein>
<accession>A0A840Z364</accession>
<name>A0A840Z364_9SPHN</name>
<sequence>MSLEAAQRYAWNLACTLKVVIILFETDQGYYALPSDDYDGDADKVVREYDVFAM</sequence>
<evidence type="ECO:0000313" key="1">
    <source>
        <dbReference type="EMBL" id="MBB5720313.1"/>
    </source>
</evidence>
<dbReference type="RefSeq" id="WP_184006027.1">
    <property type="nucleotide sequence ID" value="NZ_BAABIF010000008.1"/>
</dbReference>
<gene>
    <name evidence="1" type="ORF">FHR23_003278</name>
</gene>
<dbReference type="EMBL" id="JACIJI010000012">
    <property type="protein sequence ID" value="MBB5720313.1"/>
    <property type="molecule type" value="Genomic_DNA"/>
</dbReference>
<dbReference type="AlphaFoldDB" id="A0A840Z364"/>
<comment type="caution">
    <text evidence="1">The sequence shown here is derived from an EMBL/GenBank/DDBJ whole genome shotgun (WGS) entry which is preliminary data.</text>
</comment>
<dbReference type="Proteomes" id="UP000554342">
    <property type="component" value="Unassembled WGS sequence"/>
</dbReference>
<proteinExistence type="predicted"/>
<evidence type="ECO:0000313" key="2">
    <source>
        <dbReference type="Proteomes" id="UP000554342"/>
    </source>
</evidence>
<keyword evidence="2" id="KW-1185">Reference proteome</keyword>
<reference evidence="1 2" key="1">
    <citation type="submission" date="2020-08" db="EMBL/GenBank/DDBJ databases">
        <title>Genomic Encyclopedia of Type Strains, Phase IV (KMG-IV): sequencing the most valuable type-strain genomes for metagenomic binning, comparative biology and taxonomic classification.</title>
        <authorList>
            <person name="Goeker M."/>
        </authorList>
    </citation>
    <scope>NUCLEOTIDE SEQUENCE [LARGE SCALE GENOMIC DNA]</scope>
    <source>
        <strain evidence="1 2">DSM 27203</strain>
    </source>
</reference>
<organism evidence="1 2">
    <name type="scientific">Stakelama sediminis</name>
    <dbReference type="NCBI Taxonomy" id="463200"/>
    <lineage>
        <taxon>Bacteria</taxon>
        <taxon>Pseudomonadati</taxon>
        <taxon>Pseudomonadota</taxon>
        <taxon>Alphaproteobacteria</taxon>
        <taxon>Sphingomonadales</taxon>
        <taxon>Sphingomonadaceae</taxon>
        <taxon>Stakelama</taxon>
    </lineage>
</organism>